<dbReference type="PANTHER" id="PTHR43080">
    <property type="entry name" value="CBS DOMAIN-CONTAINING PROTEIN CBSX3, MITOCHONDRIAL"/>
    <property type="match status" value="1"/>
</dbReference>
<gene>
    <name evidence="6" type="ORF">SAMN04488696_1195</name>
</gene>
<dbReference type="GO" id="GO:0009086">
    <property type="term" value="P:methionine biosynthetic process"/>
    <property type="evidence" value="ECO:0007669"/>
    <property type="project" value="UniProtKB-KW"/>
</dbReference>
<evidence type="ECO:0000313" key="7">
    <source>
        <dbReference type="Proteomes" id="UP000198535"/>
    </source>
</evidence>
<keyword evidence="1" id="KW-0028">Amino-acid biosynthesis</keyword>
<feature type="domain" description="CBS" evidence="5">
    <location>
        <begin position="68"/>
        <end position="129"/>
    </location>
</feature>
<feature type="domain" description="CBS" evidence="5">
    <location>
        <begin position="7"/>
        <end position="65"/>
    </location>
</feature>
<sequence length="266" mass="29687">MIVGDIMTSEPVCIRENDLMTHARHVLRDNHLHSLPVLDANGRVTGILDDHDVLRLQSNRSGVTVNGYAHEFPLITPDMDVRDAARHLLDSRQHRAPVLNSSTDKSIAGMISDKDIFHNVHLMKLHRKEVSEIMNTKVTTAYNDDNVSRVWGNMLEWKYSGIPVISHDDEPLGIVTRSNLMKAGFIRTGNRSADTHDSLSGDSPKVERVMSTPLYSISSTTSVSKAIEALVDHNIGRICVTDDKHLVGMVDRFSLLRECLDSTCLD</sequence>
<dbReference type="InterPro" id="IPR000644">
    <property type="entry name" value="CBS_dom"/>
</dbReference>
<keyword evidence="7" id="KW-1185">Reference proteome</keyword>
<evidence type="ECO:0000256" key="3">
    <source>
        <dbReference type="ARBA" id="ARBA00023167"/>
    </source>
</evidence>
<dbReference type="CDD" id="cd02205">
    <property type="entry name" value="CBS_pair_SF"/>
    <property type="match status" value="1"/>
</dbReference>
<keyword evidence="3" id="KW-0486">Methionine biosynthesis</keyword>
<dbReference type="STRING" id="487685.SAMN04488696_1195"/>
<dbReference type="Gene3D" id="3.10.580.10">
    <property type="entry name" value="CBS-domain"/>
    <property type="match status" value="2"/>
</dbReference>
<evidence type="ECO:0000256" key="1">
    <source>
        <dbReference type="ARBA" id="ARBA00022605"/>
    </source>
</evidence>
<dbReference type="PANTHER" id="PTHR43080:SF2">
    <property type="entry name" value="CBS DOMAIN-CONTAINING PROTEIN"/>
    <property type="match status" value="1"/>
</dbReference>
<dbReference type="Proteomes" id="UP000198535">
    <property type="component" value="Unassembled WGS sequence"/>
</dbReference>
<proteinExistence type="predicted"/>
<reference evidence="7" key="1">
    <citation type="submission" date="2016-10" db="EMBL/GenBank/DDBJ databases">
        <authorList>
            <person name="Varghese N."/>
            <person name="Submissions S."/>
        </authorList>
    </citation>
    <scope>NUCLEOTIDE SEQUENCE [LARGE SCALE GENOMIC DNA]</scope>
    <source>
        <strain evidence="7">Mob M</strain>
    </source>
</reference>
<protein>
    <submittedName>
        <fullName evidence="6">CBS domain-containing protein</fullName>
    </submittedName>
</protein>
<evidence type="ECO:0000259" key="5">
    <source>
        <dbReference type="PROSITE" id="PS51371"/>
    </source>
</evidence>
<feature type="domain" description="CBS" evidence="5">
    <location>
        <begin position="210"/>
        <end position="266"/>
    </location>
</feature>
<organism evidence="6 7">
    <name type="scientific">Methanolobus profundi</name>
    <dbReference type="NCBI Taxonomy" id="487685"/>
    <lineage>
        <taxon>Archaea</taxon>
        <taxon>Methanobacteriati</taxon>
        <taxon>Methanobacteriota</taxon>
        <taxon>Stenosarchaea group</taxon>
        <taxon>Methanomicrobia</taxon>
        <taxon>Methanosarcinales</taxon>
        <taxon>Methanosarcinaceae</taxon>
        <taxon>Methanolobus</taxon>
    </lineage>
</organism>
<evidence type="ECO:0000256" key="4">
    <source>
        <dbReference type="PROSITE-ProRule" id="PRU00703"/>
    </source>
</evidence>
<accession>A0A1I4QTY2</accession>
<name>A0A1I4QTY2_9EURY</name>
<dbReference type="SMART" id="SM00116">
    <property type="entry name" value="CBS"/>
    <property type="match status" value="4"/>
</dbReference>
<keyword evidence="2 4" id="KW-0129">CBS domain</keyword>
<dbReference type="RefSeq" id="WP_245747925.1">
    <property type="nucleotide sequence ID" value="NZ_FOUJ01000002.1"/>
</dbReference>
<dbReference type="AlphaFoldDB" id="A0A1I4QTY2"/>
<dbReference type="InterPro" id="IPR046342">
    <property type="entry name" value="CBS_dom_sf"/>
</dbReference>
<feature type="domain" description="CBS" evidence="5">
    <location>
        <begin position="134"/>
        <end position="192"/>
    </location>
</feature>
<dbReference type="SUPFAM" id="SSF54631">
    <property type="entry name" value="CBS-domain pair"/>
    <property type="match status" value="2"/>
</dbReference>
<evidence type="ECO:0000313" key="6">
    <source>
        <dbReference type="EMBL" id="SFM43467.1"/>
    </source>
</evidence>
<dbReference type="Pfam" id="PF00571">
    <property type="entry name" value="CBS"/>
    <property type="match status" value="4"/>
</dbReference>
<dbReference type="EMBL" id="FOUJ01000002">
    <property type="protein sequence ID" value="SFM43467.1"/>
    <property type="molecule type" value="Genomic_DNA"/>
</dbReference>
<evidence type="ECO:0000256" key="2">
    <source>
        <dbReference type="ARBA" id="ARBA00023122"/>
    </source>
</evidence>
<dbReference type="InterPro" id="IPR051257">
    <property type="entry name" value="Diverse_CBS-Domain"/>
</dbReference>
<dbReference type="PROSITE" id="PS51371">
    <property type="entry name" value="CBS"/>
    <property type="match status" value="4"/>
</dbReference>